<proteinExistence type="predicted"/>
<gene>
    <name evidence="1" type="ORF">HW450_09355</name>
</gene>
<name>A0A7G5FD73_9CORY</name>
<keyword evidence="2" id="KW-1185">Reference proteome</keyword>
<sequence length="61" mass="6544">MFEQIGNFGKVIEGLAKISDNIGGAFDNIVTLANPINWIIFADDFASNVFDATSSALLSSY</sequence>
<dbReference type="RefSeq" id="WP_182385372.1">
    <property type="nucleotide sequence ID" value="NZ_CP059833.1"/>
</dbReference>
<accession>A0A7G5FD73</accession>
<evidence type="ECO:0000313" key="2">
    <source>
        <dbReference type="Proteomes" id="UP000515570"/>
    </source>
</evidence>
<dbReference type="AlphaFoldDB" id="A0A7G5FD73"/>
<dbReference type="EMBL" id="CP059833">
    <property type="protein sequence ID" value="QMV84564.1"/>
    <property type="molecule type" value="Genomic_DNA"/>
</dbReference>
<protein>
    <submittedName>
        <fullName evidence="1">Uncharacterized protein</fullName>
    </submittedName>
</protein>
<organism evidence="1 2">
    <name type="scientific">Corynebacterium hindlerae</name>
    <dbReference type="NCBI Taxonomy" id="699041"/>
    <lineage>
        <taxon>Bacteria</taxon>
        <taxon>Bacillati</taxon>
        <taxon>Actinomycetota</taxon>
        <taxon>Actinomycetes</taxon>
        <taxon>Mycobacteriales</taxon>
        <taxon>Corynebacteriaceae</taxon>
        <taxon>Corynebacterium</taxon>
    </lineage>
</organism>
<reference evidence="1 2" key="1">
    <citation type="submission" date="2020-07" db="EMBL/GenBank/DDBJ databases">
        <title>non toxigenic Corynebacterium sp. nov from a clinical source.</title>
        <authorList>
            <person name="Bernier A.-M."/>
            <person name="Bernard K."/>
        </authorList>
    </citation>
    <scope>NUCLEOTIDE SEQUENCE [LARGE SCALE GENOMIC DNA]</scope>
    <source>
        <strain evidence="2">NML 93-0612</strain>
    </source>
</reference>
<evidence type="ECO:0000313" key="1">
    <source>
        <dbReference type="EMBL" id="QMV84564.1"/>
    </source>
</evidence>
<dbReference type="Proteomes" id="UP000515570">
    <property type="component" value="Chromosome"/>
</dbReference>